<evidence type="ECO:0000313" key="7">
    <source>
        <dbReference type="EMBL" id="MCD2422266.1"/>
    </source>
</evidence>
<evidence type="ECO:0000256" key="2">
    <source>
        <dbReference type="ARBA" id="ARBA00012438"/>
    </source>
</evidence>
<dbReference type="SUPFAM" id="SSF50998">
    <property type="entry name" value="Quinoprotein alcohol dehydrogenase-like"/>
    <property type="match status" value="1"/>
</dbReference>
<dbReference type="CDD" id="cd00082">
    <property type="entry name" value="HisKA"/>
    <property type="match status" value="1"/>
</dbReference>
<dbReference type="Gene3D" id="1.10.287.130">
    <property type="match status" value="1"/>
</dbReference>
<dbReference type="PANTHER" id="PTHR43547">
    <property type="entry name" value="TWO-COMPONENT HISTIDINE KINASE"/>
    <property type="match status" value="1"/>
</dbReference>
<dbReference type="Pfam" id="PF02518">
    <property type="entry name" value="HATPase_c"/>
    <property type="match status" value="1"/>
</dbReference>
<dbReference type="InterPro" id="IPR013783">
    <property type="entry name" value="Ig-like_fold"/>
</dbReference>
<dbReference type="InterPro" id="IPR005467">
    <property type="entry name" value="His_kinase_dom"/>
</dbReference>
<evidence type="ECO:0000256" key="4">
    <source>
        <dbReference type="SAM" id="Phobius"/>
    </source>
</evidence>
<dbReference type="SUPFAM" id="SSF55874">
    <property type="entry name" value="ATPase domain of HSP90 chaperone/DNA topoisomerase II/histidine kinase"/>
    <property type="match status" value="1"/>
</dbReference>
<dbReference type="Proteomes" id="UP001199816">
    <property type="component" value="Unassembled WGS sequence"/>
</dbReference>
<feature type="signal peptide" evidence="5">
    <location>
        <begin position="1"/>
        <end position="21"/>
    </location>
</feature>
<feature type="domain" description="Histidine kinase" evidence="6">
    <location>
        <begin position="831"/>
        <end position="1045"/>
    </location>
</feature>
<keyword evidence="8" id="KW-1185">Reference proteome</keyword>
<evidence type="ECO:0000259" key="6">
    <source>
        <dbReference type="PROSITE" id="PS50109"/>
    </source>
</evidence>
<dbReference type="InterPro" id="IPR003661">
    <property type="entry name" value="HisK_dim/P_dom"/>
</dbReference>
<dbReference type="SMART" id="SM00387">
    <property type="entry name" value="HATPase_c"/>
    <property type="match status" value="1"/>
</dbReference>
<dbReference type="PANTHER" id="PTHR43547:SF2">
    <property type="entry name" value="HYBRID SIGNAL TRANSDUCTION HISTIDINE KINASE C"/>
    <property type="match status" value="1"/>
</dbReference>
<reference evidence="7 8" key="1">
    <citation type="submission" date="2021-11" db="EMBL/GenBank/DDBJ databases">
        <title>Genomic of Niabella pedocola.</title>
        <authorList>
            <person name="Wu T."/>
        </authorList>
    </citation>
    <scope>NUCLEOTIDE SEQUENCE [LARGE SCALE GENOMIC DNA]</scope>
    <source>
        <strain evidence="7 8">JCM 31011</strain>
    </source>
</reference>
<dbReference type="InterPro" id="IPR003594">
    <property type="entry name" value="HATPase_dom"/>
</dbReference>
<dbReference type="PROSITE" id="PS50109">
    <property type="entry name" value="HIS_KIN"/>
    <property type="match status" value="1"/>
</dbReference>
<dbReference type="InterPro" id="IPR011110">
    <property type="entry name" value="Reg_prop"/>
</dbReference>
<dbReference type="InterPro" id="IPR015943">
    <property type="entry name" value="WD40/YVTN_repeat-like_dom_sf"/>
</dbReference>
<dbReference type="Gene3D" id="2.130.10.10">
    <property type="entry name" value="YVTN repeat-like/Quinoprotein amine dehydrogenase"/>
    <property type="match status" value="2"/>
</dbReference>
<dbReference type="Pfam" id="PF00512">
    <property type="entry name" value="HisKA"/>
    <property type="match status" value="1"/>
</dbReference>
<keyword evidence="4" id="KW-0812">Transmembrane</keyword>
<dbReference type="InterPro" id="IPR011123">
    <property type="entry name" value="Y_Y_Y"/>
</dbReference>
<feature type="transmembrane region" description="Helical" evidence="4">
    <location>
        <begin position="778"/>
        <end position="795"/>
    </location>
</feature>
<dbReference type="InterPro" id="IPR011047">
    <property type="entry name" value="Quinoprotein_ADH-like_sf"/>
</dbReference>
<dbReference type="Gene3D" id="2.60.40.10">
    <property type="entry name" value="Immunoglobulins"/>
    <property type="match status" value="1"/>
</dbReference>
<evidence type="ECO:0000313" key="8">
    <source>
        <dbReference type="Proteomes" id="UP001199816"/>
    </source>
</evidence>
<proteinExistence type="predicted"/>
<organism evidence="7 8">
    <name type="scientific">Niabella pedocola</name>
    <dbReference type="NCBI Taxonomy" id="1752077"/>
    <lineage>
        <taxon>Bacteria</taxon>
        <taxon>Pseudomonadati</taxon>
        <taxon>Bacteroidota</taxon>
        <taxon>Chitinophagia</taxon>
        <taxon>Chitinophagales</taxon>
        <taxon>Chitinophagaceae</taxon>
        <taxon>Niabella</taxon>
    </lineage>
</organism>
<dbReference type="SMART" id="SM00388">
    <property type="entry name" value="HisKA"/>
    <property type="match status" value="1"/>
</dbReference>
<keyword evidence="7" id="KW-0067">ATP-binding</keyword>
<keyword evidence="5" id="KW-0732">Signal</keyword>
<dbReference type="Gene3D" id="3.30.565.10">
    <property type="entry name" value="Histidine kinase-like ATPase, C-terminal domain"/>
    <property type="match status" value="1"/>
</dbReference>
<keyword evidence="4" id="KW-0472">Membrane</keyword>
<dbReference type="RefSeq" id="WP_231003169.1">
    <property type="nucleotide sequence ID" value="NZ_JAJNEC010000004.1"/>
</dbReference>
<dbReference type="Pfam" id="PF07494">
    <property type="entry name" value="Reg_prop"/>
    <property type="match status" value="6"/>
</dbReference>
<dbReference type="SUPFAM" id="SSF63829">
    <property type="entry name" value="Calcium-dependent phosphotriesterase"/>
    <property type="match status" value="1"/>
</dbReference>
<protein>
    <recommendedName>
        <fullName evidence="2">histidine kinase</fullName>
        <ecNumber evidence="2">2.7.13.3</ecNumber>
    </recommendedName>
</protein>
<dbReference type="GO" id="GO:0005524">
    <property type="term" value="F:ATP binding"/>
    <property type="evidence" value="ECO:0007669"/>
    <property type="project" value="UniProtKB-KW"/>
</dbReference>
<name>A0ABS8PML3_9BACT</name>
<keyword evidence="3" id="KW-0597">Phosphoprotein</keyword>
<dbReference type="InterPro" id="IPR036097">
    <property type="entry name" value="HisK_dim/P_sf"/>
</dbReference>
<dbReference type="EC" id="2.7.13.3" evidence="2"/>
<evidence type="ECO:0000256" key="1">
    <source>
        <dbReference type="ARBA" id="ARBA00000085"/>
    </source>
</evidence>
<keyword evidence="4" id="KW-1133">Transmembrane helix</keyword>
<evidence type="ECO:0000256" key="5">
    <source>
        <dbReference type="SAM" id="SignalP"/>
    </source>
</evidence>
<dbReference type="SUPFAM" id="SSF47384">
    <property type="entry name" value="Homodimeric domain of signal transducing histidine kinase"/>
    <property type="match status" value="1"/>
</dbReference>
<gene>
    <name evidence="7" type="ORF">LQ567_05790</name>
</gene>
<evidence type="ECO:0000256" key="3">
    <source>
        <dbReference type="ARBA" id="ARBA00022553"/>
    </source>
</evidence>
<comment type="catalytic activity">
    <reaction evidence="1">
        <text>ATP + protein L-histidine = ADP + protein N-phospho-L-histidine.</text>
        <dbReference type="EC" id="2.7.13.3"/>
    </reaction>
</comment>
<comment type="caution">
    <text evidence="7">The sequence shown here is derived from an EMBL/GenBank/DDBJ whole genome shotgun (WGS) entry which is preliminary data.</text>
</comment>
<feature type="chain" id="PRO_5046426944" description="histidine kinase" evidence="5">
    <location>
        <begin position="22"/>
        <end position="1053"/>
    </location>
</feature>
<dbReference type="EMBL" id="JAJNEC010000004">
    <property type="protein sequence ID" value="MCD2422266.1"/>
    <property type="molecule type" value="Genomic_DNA"/>
</dbReference>
<keyword evidence="7" id="KW-0547">Nucleotide-binding</keyword>
<accession>A0ABS8PML3</accession>
<sequence>MYTRIICFLLLCLGSAFSLRAQHYYFEHFQVERGLSNNTATCVIQDKKGFIWIGTKDGLNRFDGYSFKVFRNIAGDSTSLGNNSVWQLHAGKDGTIWVGTEHGIYAYNPENETFAHLRNTPRQLVRGIAEDQQGNLWFVVNFKLYRFPPHGNEARLIQGAGLDLCTTLTITNNNQLWVGTLSGMLGRYDTTTGRFRFRSVFDHSRPAVSTWLERIYDTGEGYFLVGTATQGIKKFDTATETYTDLLTYNTDNTEIYARDFVRSKAGEYWIATESGIYIYNTQQQQFTNLKKNYQSPYALTDNAVYSFCKDREGGIWIGTYFGGINYYPKENPVFEKYFPGSSPGSLRGNAVREITSDNQGHLWIGTEDEGLNRFDTASGVFTNFKPTGKSTGIAHTNIHGLLHDGNRLWIGTFEHGLDLMDLRTTSVIRHFTAGPTPNDLRSNFIHSLYKTSDNRVWVGTSNGIYIYNEQDNHFISPGYFPRGGFYSSILETTDGTIWAGTFQDGLHYYNARRNIFGRLQVIQQGKDRLAENRITSIHESSDKTLWIATEDGLYNLDPSTKKIKIYTTATGLPSNLIYTITEDDRRRHWITTSKGLVLLDPQNNILRTFTKTSGLLGDQFNYSSGFKAPDGRIYYGSVKGMISFNPADLEPDNYSPPVYITNFSVFNVPLTISAQEGALSQSLLLTRHITLAHDQSTFNIDFAAINFTAPDNVEYAYKLEGLDKEWNYIKTNRSVYFTNLPYGEYLFKVRSTNSSGRWQNNERTLRITIRPPLWKTPFAYLLYLLLAGSATYLFVRSYRRNLAAKQKRKMQLYAMQKEKELVESKIDFFTKVAHEIRTPLTLIKAPLEKISGQIIKTPQTEKYLNSMNKNTERLLELTNQLLDFRKIEEKQLALNFSRTNIPQLLTDIWNSFQPTAENKHTDFRISVPAHAFEAFVDRDAFIKIISNLLNNALKYGKQNVYTKLTVPDDKGHFKITICNDGDPIPFADQQKIFELFFRSKRTGFIAGTGIGLYLAKSLTELHQGSIRLVNDEKQVCFELVFPDHLEMASQNNP</sequence>
<dbReference type="InterPro" id="IPR036890">
    <property type="entry name" value="HATPase_C_sf"/>
</dbReference>
<dbReference type="Pfam" id="PF07495">
    <property type="entry name" value="Y_Y_Y"/>
    <property type="match status" value="1"/>
</dbReference>